<dbReference type="EMBL" id="CP048739">
    <property type="protein sequence ID" value="QIB73808.1"/>
    <property type="molecule type" value="Genomic_DNA"/>
</dbReference>
<dbReference type="GO" id="GO:0097589">
    <property type="term" value="C:archaeal-type flagellum"/>
    <property type="evidence" value="ECO:0007669"/>
    <property type="project" value="UniProtKB-SubCell"/>
</dbReference>
<keyword evidence="5" id="KW-0969">Cilium</keyword>
<dbReference type="GO" id="GO:0097588">
    <property type="term" value="P:archaeal or bacterial-type flagellum-dependent cell motility"/>
    <property type="evidence" value="ECO:0007669"/>
    <property type="project" value="InterPro"/>
</dbReference>
<evidence type="ECO:0000256" key="1">
    <source>
        <dbReference type="ARBA" id="ARBA00004618"/>
    </source>
</evidence>
<keyword evidence="5" id="KW-0282">Flagellum</keyword>
<evidence type="ECO:0000256" key="4">
    <source>
        <dbReference type="RuleBase" id="RU361282"/>
    </source>
</evidence>
<keyword evidence="3 4" id="KW-0974">Archaeal flagellum</keyword>
<sequence>MFEKFDTDRGQVGIGTLIVFIAMVLVAAIAAGVLVNTAGFLQATAQDAGQESVNKVTNRVDVVSTHGIVNDEANELTVDSLNLTVRLAAGSGSVSLEDTTIKYVSDSTARNLVYDNATTDADGTDLGKVYEYNRSGNQKGLNSTEFTAYALEDGDDTSFPVLSNQGDRYEIIINTSVVEETPTKGLSTGESVKLEVTSRSGGSSQVILTMPQQLAGKNDNDPIAL</sequence>
<comment type="subcellular location">
    <subcellularLocation>
        <location evidence="1 4">Archaeal flagellum</location>
    </subcellularLocation>
</comment>
<dbReference type="GO" id="GO:0005198">
    <property type="term" value="F:structural molecule activity"/>
    <property type="evidence" value="ECO:0007669"/>
    <property type="project" value="InterPro"/>
</dbReference>
<dbReference type="AlphaFoldDB" id="A0A6C0ULK7"/>
<evidence type="ECO:0000313" key="6">
    <source>
        <dbReference type="Proteomes" id="UP000465846"/>
    </source>
</evidence>
<dbReference type="RefSeq" id="WP_163485801.1">
    <property type="nucleotide sequence ID" value="NZ_CP048739.1"/>
</dbReference>
<dbReference type="PANTHER" id="PTHR35903:SF1">
    <property type="entry name" value="FLAGELLIN B1"/>
    <property type="match status" value="1"/>
</dbReference>
<dbReference type="InterPro" id="IPR013373">
    <property type="entry name" value="Flagellin/pilin_N_arc"/>
</dbReference>
<comment type="similarity">
    <text evidence="2 4">Belongs to the archaeal flagellin family.</text>
</comment>
<dbReference type="GeneID" id="44078852"/>
<dbReference type="Pfam" id="PF01917">
    <property type="entry name" value="Flagellin_arch-type"/>
    <property type="match status" value="1"/>
</dbReference>
<evidence type="ECO:0000313" key="5">
    <source>
        <dbReference type="EMBL" id="QIB73808.1"/>
    </source>
</evidence>
<dbReference type="NCBIfam" id="TIGR02537">
    <property type="entry name" value="arch_flag_Nterm"/>
    <property type="match status" value="1"/>
</dbReference>
<dbReference type="PANTHER" id="PTHR35903">
    <property type="entry name" value="FLAGELLIN B1"/>
    <property type="match status" value="1"/>
</dbReference>
<dbReference type="InterPro" id="IPR002774">
    <property type="entry name" value="Flagellin_arc-type"/>
</dbReference>
<protein>
    <recommendedName>
        <fullName evidence="4">Flagellin</fullName>
    </recommendedName>
</protein>
<reference evidence="5 6" key="1">
    <citation type="submission" date="2020-02" db="EMBL/GenBank/DDBJ databases">
        <title>Whole genome sequence of Halogeometricum borinquense strain wsp4.</title>
        <authorList>
            <person name="Verma D.K."/>
            <person name="Gopal K."/>
            <person name="Prasad E.S."/>
        </authorList>
    </citation>
    <scope>NUCLEOTIDE SEQUENCE [LARGE SCALE GENOMIC DNA]</scope>
    <source>
        <strain evidence="6">wsp4</strain>
    </source>
</reference>
<evidence type="ECO:0000256" key="3">
    <source>
        <dbReference type="ARBA" id="ARBA00022440"/>
    </source>
</evidence>
<accession>A0A6C0ULK7</accession>
<keyword evidence="5" id="KW-0966">Cell projection</keyword>
<name>A0A6C0ULK7_9EURY</name>
<evidence type="ECO:0000256" key="2">
    <source>
        <dbReference type="ARBA" id="ARBA00010256"/>
    </source>
</evidence>
<gene>
    <name evidence="5" type="ORF">G3I44_05585</name>
</gene>
<proteinExistence type="inferred from homology"/>
<comment type="function">
    <text evidence="4">Flagellin is the subunit protein which polymerizes to form the filaments of archaeal flagella.</text>
</comment>
<dbReference type="Proteomes" id="UP000465846">
    <property type="component" value="Chromosome"/>
</dbReference>
<organism evidence="5 6">
    <name type="scientific">Halogeometricum borinquense</name>
    <dbReference type="NCBI Taxonomy" id="60847"/>
    <lineage>
        <taxon>Archaea</taxon>
        <taxon>Methanobacteriati</taxon>
        <taxon>Methanobacteriota</taxon>
        <taxon>Stenosarchaea group</taxon>
        <taxon>Halobacteria</taxon>
        <taxon>Halobacteriales</taxon>
        <taxon>Haloferacaceae</taxon>
        <taxon>Halogeometricum</taxon>
    </lineage>
</organism>